<reference evidence="2" key="1">
    <citation type="submission" date="2014-06" db="EMBL/GenBank/DDBJ databases">
        <title>Key roles for freshwater Actinobacteria revealed by deep metagenomic sequencing.</title>
        <authorList>
            <person name="Ghai R."/>
            <person name="Mizuno C.M."/>
            <person name="Picazo A."/>
            <person name="Camacho A."/>
            <person name="Rodriguez-Valera F."/>
        </authorList>
    </citation>
    <scope>NUCLEOTIDE SEQUENCE</scope>
</reference>
<dbReference type="InterPro" id="IPR032710">
    <property type="entry name" value="NTF2-like_dom_sf"/>
</dbReference>
<organism evidence="2">
    <name type="scientific">freshwater metagenome</name>
    <dbReference type="NCBI Taxonomy" id="449393"/>
    <lineage>
        <taxon>unclassified sequences</taxon>
        <taxon>metagenomes</taxon>
        <taxon>ecological metagenomes</taxon>
    </lineage>
</organism>
<accession>A0A094PUQ6</accession>
<dbReference type="EMBL" id="JNSL01000187">
    <property type="protein sequence ID" value="KGA13424.1"/>
    <property type="molecule type" value="Genomic_DNA"/>
</dbReference>
<name>A0A094PUQ6_9ZZZZ</name>
<evidence type="ECO:0000259" key="1">
    <source>
        <dbReference type="Pfam" id="PF12680"/>
    </source>
</evidence>
<comment type="caution">
    <text evidence="2">The sequence shown here is derived from an EMBL/GenBank/DDBJ whole genome shotgun (WGS) entry which is preliminary data.</text>
</comment>
<dbReference type="InterPro" id="IPR037401">
    <property type="entry name" value="SnoaL-like"/>
</dbReference>
<dbReference type="Gene3D" id="3.10.450.50">
    <property type="match status" value="1"/>
</dbReference>
<sequence>MGAQEQANKAVAEAHWNSMYAKDWADVASRFSDDAEYMDVGAVPPVVGGRDIADRLRLGLGPTSKMVHQPGHVLAEGDVVITEHKEEWHFPTGEVIVHPFTSVMEIRDGKICRWHDYSHLGNLLDNAPQWWLEYIMSGGTTPIPS</sequence>
<dbReference type="Pfam" id="PF12680">
    <property type="entry name" value="SnoaL_2"/>
    <property type="match status" value="1"/>
</dbReference>
<feature type="domain" description="SnoaL-like" evidence="1">
    <location>
        <begin position="15"/>
        <end position="114"/>
    </location>
</feature>
<protein>
    <recommendedName>
        <fullName evidence="1">SnoaL-like domain-containing protein</fullName>
    </recommendedName>
</protein>
<dbReference type="SUPFAM" id="SSF54427">
    <property type="entry name" value="NTF2-like"/>
    <property type="match status" value="1"/>
</dbReference>
<gene>
    <name evidence="2" type="ORF">GM51_19785</name>
</gene>
<proteinExistence type="predicted"/>
<dbReference type="AlphaFoldDB" id="A0A094PUQ6"/>
<evidence type="ECO:0000313" key="2">
    <source>
        <dbReference type="EMBL" id="KGA13424.1"/>
    </source>
</evidence>